<dbReference type="PANTHER" id="PTHR18964:SF149">
    <property type="entry name" value="BIFUNCTIONAL UDP-N-ACETYLGLUCOSAMINE 2-EPIMERASE_N-ACETYLMANNOSAMINE KINASE"/>
    <property type="match status" value="1"/>
</dbReference>
<evidence type="ECO:0000256" key="2">
    <source>
        <dbReference type="ARBA" id="ARBA00006479"/>
    </source>
</evidence>
<comment type="similarity">
    <text evidence="2">Belongs to the ROK (NagC/XylR) family.</text>
</comment>
<keyword evidence="3" id="KW-0859">Xylose metabolism</keyword>
<dbReference type="InterPro" id="IPR043129">
    <property type="entry name" value="ATPase_NBD"/>
</dbReference>
<reference evidence="4 5" key="1">
    <citation type="submission" date="2018-07" db="EMBL/GenBank/DDBJ databases">
        <title>Lottiidibacillus patelloidae gen. nov., sp. nov., isolated from the intestinal tract of a marine limpet and the reclassification of B. taeanensis BH030017T, B. algicola KMM 3737T and B. hwajinpoensis SW-72T as genus Lottiidibacillus.</title>
        <authorList>
            <person name="Liu R."/>
            <person name="Huang Z."/>
        </authorList>
    </citation>
    <scope>NUCLEOTIDE SEQUENCE [LARGE SCALE GENOMIC DNA]</scope>
    <source>
        <strain evidence="4 5">BH030017</strain>
    </source>
</reference>
<proteinExistence type="inferred from homology"/>
<dbReference type="GO" id="GO:0042732">
    <property type="term" value="P:D-xylose metabolic process"/>
    <property type="evidence" value="ECO:0007669"/>
    <property type="project" value="UniProtKB-KW"/>
</dbReference>
<protein>
    <submittedName>
        <fullName evidence="4">ROK family protein</fullName>
    </submittedName>
</protein>
<dbReference type="SUPFAM" id="SSF53067">
    <property type="entry name" value="Actin-like ATPase domain"/>
    <property type="match status" value="1"/>
</dbReference>
<dbReference type="Gene3D" id="3.30.420.40">
    <property type="match status" value="2"/>
</dbReference>
<evidence type="ECO:0000313" key="4">
    <source>
        <dbReference type="EMBL" id="RBW69744.1"/>
    </source>
</evidence>
<evidence type="ECO:0000256" key="1">
    <source>
        <dbReference type="ARBA" id="ARBA00002486"/>
    </source>
</evidence>
<sequence length="402" mass="43945">MNVTGNIQLVKKMNKSIVLQMIKDFSPISRADISQKAGLNKGTVSSLVSELIDENLIYEQGPGKSSGGRRPVMLLFNEKAGYSIGIDLGVNYILGILTDLQGKIVKEKEIPLLSNDYNSTFKQLTEVIDFLRFSAPESPYGVVGIGLGVPGSVNHKGEILLAPNLEWKNKDIKAQLEAMYQLPIIIENEANAGAYGEMRFGADQDVEELIYISAGIGIGVGLIFKGELYSGFNGFAGEMGHMVIETNGKQCRCGSKGCWELYASEHAVLEKANNSTLHDQLNLQDQSKIKLKMLIDLAEQNNENAIQLFEEVGTFLGIGINNIINTFNPQKIIIGNRLSAAAKWLMPSVQQEISERTLTFSKSDLKVEFSKLMTYAASLGAAAFIAENFLNPPENNEGLASK</sequence>
<dbReference type="SUPFAM" id="SSF46785">
    <property type="entry name" value="Winged helix' DNA-binding domain"/>
    <property type="match status" value="1"/>
</dbReference>
<comment type="caution">
    <text evidence="4">The sequence shown here is derived from an EMBL/GenBank/DDBJ whole genome shotgun (WGS) entry which is preliminary data.</text>
</comment>
<dbReference type="Gene3D" id="1.10.10.10">
    <property type="entry name" value="Winged helix-like DNA-binding domain superfamily/Winged helix DNA-binding domain"/>
    <property type="match status" value="1"/>
</dbReference>
<dbReference type="OrthoDB" id="9796533at2"/>
<dbReference type="InterPro" id="IPR036390">
    <property type="entry name" value="WH_DNA-bd_sf"/>
</dbReference>
<evidence type="ECO:0000256" key="3">
    <source>
        <dbReference type="ARBA" id="ARBA00022629"/>
    </source>
</evidence>
<dbReference type="AlphaFoldDB" id="A0A366Y011"/>
<keyword evidence="5" id="KW-1185">Reference proteome</keyword>
<accession>A0A366Y011</accession>
<organism evidence="4 5">
    <name type="scientific">Bacillus taeanensis</name>
    <dbReference type="NCBI Taxonomy" id="273032"/>
    <lineage>
        <taxon>Bacteria</taxon>
        <taxon>Bacillati</taxon>
        <taxon>Bacillota</taxon>
        <taxon>Bacilli</taxon>
        <taxon>Bacillales</taxon>
        <taxon>Bacillaceae</taxon>
        <taxon>Bacillus</taxon>
    </lineage>
</organism>
<dbReference type="InterPro" id="IPR036388">
    <property type="entry name" value="WH-like_DNA-bd_sf"/>
</dbReference>
<dbReference type="Proteomes" id="UP000253314">
    <property type="component" value="Unassembled WGS sequence"/>
</dbReference>
<dbReference type="CDD" id="cd24076">
    <property type="entry name" value="ASKHA_ATPase_ROK_BsXylR-like"/>
    <property type="match status" value="1"/>
</dbReference>
<dbReference type="Pfam" id="PF00480">
    <property type="entry name" value="ROK"/>
    <property type="match status" value="1"/>
</dbReference>
<dbReference type="RefSeq" id="WP_113805827.1">
    <property type="nucleotide sequence ID" value="NZ_QOCW01000008.1"/>
</dbReference>
<dbReference type="PANTHER" id="PTHR18964">
    <property type="entry name" value="ROK (REPRESSOR, ORF, KINASE) FAMILY"/>
    <property type="match status" value="1"/>
</dbReference>
<name>A0A366Y011_9BACI</name>
<comment type="function">
    <text evidence="1">Transcriptional repressor of xylose-utilizing enzymes.</text>
</comment>
<dbReference type="InterPro" id="IPR000600">
    <property type="entry name" value="ROK"/>
</dbReference>
<gene>
    <name evidence="4" type="ORF">DS031_09420</name>
</gene>
<keyword evidence="3" id="KW-0119">Carbohydrate metabolism</keyword>
<evidence type="ECO:0000313" key="5">
    <source>
        <dbReference type="Proteomes" id="UP000253314"/>
    </source>
</evidence>
<dbReference type="EMBL" id="QOCW01000008">
    <property type="protein sequence ID" value="RBW69744.1"/>
    <property type="molecule type" value="Genomic_DNA"/>
</dbReference>